<dbReference type="NCBIfam" id="TIGR00350">
    <property type="entry name" value="lytR_cpsA_psr"/>
    <property type="match status" value="1"/>
</dbReference>
<reference evidence="5 6" key="1">
    <citation type="journal article" date="2021" name="ISME Commun">
        <title>Automated analysis of genomic sequences facilitates high-throughput and comprehensive description of bacteria.</title>
        <authorList>
            <person name="Hitch T.C.A."/>
        </authorList>
    </citation>
    <scope>NUCLEOTIDE SEQUENCE [LARGE SCALE GENOMIC DNA]</scope>
    <source>
        <strain evidence="5 6">Sanger_03</strain>
    </source>
</reference>
<feature type="domain" description="Cell envelope-related transcriptional attenuator" evidence="4">
    <location>
        <begin position="358"/>
        <end position="504"/>
    </location>
</feature>
<feature type="transmembrane region" description="Helical" evidence="3">
    <location>
        <begin position="158"/>
        <end position="176"/>
    </location>
</feature>
<dbReference type="Pfam" id="PF03816">
    <property type="entry name" value="LytR_cpsA_psr"/>
    <property type="match status" value="1"/>
</dbReference>
<dbReference type="InterPro" id="IPR050922">
    <property type="entry name" value="LytR/CpsA/Psr_CW_biosynth"/>
</dbReference>
<evidence type="ECO:0000256" key="1">
    <source>
        <dbReference type="ARBA" id="ARBA00006068"/>
    </source>
</evidence>
<dbReference type="Proteomes" id="UP001652431">
    <property type="component" value="Unassembled WGS sequence"/>
</dbReference>
<keyword evidence="3" id="KW-0472">Membrane</keyword>
<dbReference type="SUPFAM" id="SSF53850">
    <property type="entry name" value="Periplasmic binding protein-like II"/>
    <property type="match status" value="1"/>
</dbReference>
<gene>
    <name evidence="5" type="ORF">OCV99_05705</name>
</gene>
<keyword evidence="3" id="KW-0812">Transmembrane</keyword>
<feature type="compositionally biased region" description="Basic residues" evidence="2">
    <location>
        <begin position="1"/>
        <end position="16"/>
    </location>
</feature>
<dbReference type="Gene3D" id="3.40.190.10">
    <property type="entry name" value="Periplasmic binding protein-like II"/>
    <property type="match status" value="1"/>
</dbReference>
<dbReference type="RefSeq" id="WP_158369021.1">
    <property type="nucleotide sequence ID" value="NZ_JAOQJU010000004.1"/>
</dbReference>
<feature type="transmembrane region" description="Helical" evidence="3">
    <location>
        <begin position="126"/>
        <end position="146"/>
    </location>
</feature>
<evidence type="ECO:0000313" key="6">
    <source>
        <dbReference type="Proteomes" id="UP001652431"/>
    </source>
</evidence>
<dbReference type="Gene3D" id="3.40.630.190">
    <property type="entry name" value="LCP protein"/>
    <property type="match status" value="1"/>
</dbReference>
<feature type="transmembrane region" description="Helical" evidence="3">
    <location>
        <begin position="188"/>
        <end position="207"/>
    </location>
</feature>
<dbReference type="EMBL" id="JAOQJU010000004">
    <property type="protein sequence ID" value="MCU6686056.1"/>
    <property type="molecule type" value="Genomic_DNA"/>
</dbReference>
<name>A0ABT2RL30_9FIRM</name>
<dbReference type="PANTHER" id="PTHR33392">
    <property type="entry name" value="POLYISOPRENYL-TEICHOIC ACID--PEPTIDOGLYCAN TEICHOIC ACID TRANSFERASE TAGU"/>
    <property type="match status" value="1"/>
</dbReference>
<evidence type="ECO:0000256" key="2">
    <source>
        <dbReference type="SAM" id="MobiDB-lite"/>
    </source>
</evidence>
<protein>
    <submittedName>
        <fullName evidence="5">LCP family protein</fullName>
    </submittedName>
</protein>
<evidence type="ECO:0000256" key="3">
    <source>
        <dbReference type="SAM" id="Phobius"/>
    </source>
</evidence>
<dbReference type="InterPro" id="IPR004474">
    <property type="entry name" value="LytR_CpsA_psr"/>
</dbReference>
<comment type="similarity">
    <text evidence="1">Belongs to the LytR/CpsA/Psr (LCP) family.</text>
</comment>
<proteinExistence type="inferred from homology"/>
<sequence length="594" mass="65856">MATRRKTNHKASPRKAKAIDGLSAPKKKVASTKTATATIAAAKSNKKPTTNPPVIPAKKVQIHGETNILKEIDRLEALEVKEQEYHGDILAESAELEQKVKQEKQKQYKPKVKPTKKKSNKLLSKILRAIIILVEAISASVLAYFVVHTNVLMDWQNIALGIVLAGLLALTSFKLIRKKTHKAPRILFGILAIMLTAIYILGANYFGKTIGFLQNITTALEYETQEYSVLALKESGFGKIEDLKDKTIGFQQNNPNLELAKSALAEKISHESKEESDLANLMVDLVDNKVSGIVLASTYLETLKENQKEFYRSTKVIYTYEIKYKKTADTNKAKVTEEPFIVYISGSDSRNKLSNADRSDVNMLAVVNPSTNKILLVSVPRDYYVQLHGTTGNKDKLTHAGIYGIDMSKYTLQDLFGVTINYTAKVGFTGVEKVVDALGGIDINSDTNFIARANRNCRIYKGAQHVNGQCALAYARERYAYATGDRHRVKNQQEVLSAIIKKATQPQYLIRYTDILASLEGSFITSLSYDEITSFAKLQLNTMKGLKIESISVDGKGAMLPTYSMGSQPLSVMIPDQTTVDTAKEKINIILEGK</sequence>
<keyword evidence="6" id="KW-1185">Reference proteome</keyword>
<evidence type="ECO:0000259" key="4">
    <source>
        <dbReference type="Pfam" id="PF03816"/>
    </source>
</evidence>
<accession>A0ABT2RL30</accession>
<comment type="caution">
    <text evidence="5">The sequence shown here is derived from an EMBL/GenBank/DDBJ whole genome shotgun (WGS) entry which is preliminary data.</text>
</comment>
<organism evidence="5 6">
    <name type="scientific">Dorea acetigenes</name>
    <dbReference type="NCBI Taxonomy" id="2981787"/>
    <lineage>
        <taxon>Bacteria</taxon>
        <taxon>Bacillati</taxon>
        <taxon>Bacillota</taxon>
        <taxon>Clostridia</taxon>
        <taxon>Lachnospirales</taxon>
        <taxon>Lachnospiraceae</taxon>
        <taxon>Dorea</taxon>
    </lineage>
</organism>
<feature type="region of interest" description="Disordered" evidence="2">
    <location>
        <begin position="1"/>
        <end position="31"/>
    </location>
</feature>
<keyword evidence="3" id="KW-1133">Transmembrane helix</keyword>
<dbReference type="PANTHER" id="PTHR33392:SF6">
    <property type="entry name" value="POLYISOPRENYL-TEICHOIC ACID--PEPTIDOGLYCAN TEICHOIC ACID TRANSFERASE TAGU"/>
    <property type="match status" value="1"/>
</dbReference>
<evidence type="ECO:0000313" key="5">
    <source>
        <dbReference type="EMBL" id="MCU6686056.1"/>
    </source>
</evidence>